<evidence type="ECO:0000313" key="2">
    <source>
        <dbReference type="EMBL" id="OGY37316.1"/>
    </source>
</evidence>
<gene>
    <name evidence="2" type="ORF">A3E36_02485</name>
</gene>
<dbReference type="AlphaFoldDB" id="A0A1G1XBV3"/>
<dbReference type="PANTHER" id="PTHR36181">
    <property type="entry name" value="INTRON-ENCODED ENDONUCLEASE AI3-RELATED"/>
    <property type="match status" value="1"/>
</dbReference>
<dbReference type="GO" id="GO:0004519">
    <property type="term" value="F:endonuclease activity"/>
    <property type="evidence" value="ECO:0007669"/>
    <property type="project" value="InterPro"/>
</dbReference>
<proteinExistence type="predicted"/>
<protein>
    <recommendedName>
        <fullName evidence="1">Homing endonuclease LAGLIDADG domain-containing protein</fullName>
    </recommendedName>
</protein>
<reference evidence="2 3" key="1">
    <citation type="journal article" date="2016" name="Nat. Commun.">
        <title>Thousands of microbial genomes shed light on interconnected biogeochemical processes in an aquifer system.</title>
        <authorList>
            <person name="Anantharaman K."/>
            <person name="Brown C.T."/>
            <person name="Hug L.A."/>
            <person name="Sharon I."/>
            <person name="Castelle C.J."/>
            <person name="Probst A.J."/>
            <person name="Thomas B.C."/>
            <person name="Singh A."/>
            <person name="Wilkins M.J."/>
            <person name="Karaoz U."/>
            <person name="Brodie E.L."/>
            <person name="Williams K.H."/>
            <person name="Hubbard S.S."/>
            <person name="Banfield J.F."/>
        </authorList>
    </citation>
    <scope>NUCLEOTIDE SEQUENCE [LARGE SCALE GENOMIC DNA]</scope>
</reference>
<accession>A0A1G1XBV3</accession>
<organism evidence="2 3">
    <name type="scientific">Candidatus Andersenbacteria bacterium RIFCSPHIGHO2_12_FULL_45_11b</name>
    <dbReference type="NCBI Taxonomy" id="1797282"/>
    <lineage>
        <taxon>Bacteria</taxon>
        <taxon>Candidatus Anderseniibacteriota</taxon>
    </lineage>
</organism>
<feature type="domain" description="Homing endonuclease LAGLIDADG" evidence="1">
    <location>
        <begin position="12"/>
        <end position="101"/>
    </location>
</feature>
<dbReference type="InterPro" id="IPR051289">
    <property type="entry name" value="LAGLIDADG_Endonuclease"/>
</dbReference>
<evidence type="ECO:0000259" key="1">
    <source>
        <dbReference type="Pfam" id="PF00961"/>
    </source>
</evidence>
<sequence>MNKLTIAQRAYIAGFLDGDGSIYVRLKPNATYRFRYQVAPNIVFFQSMKARFGLENIQNILGIGYLRDRNDGIVEYTIGDEVSIAALLDCIYPYLYLKRKQAVIMLTILKKKKLVATGSDFLKLCALIDRFQLLNYSKKRIQTRSAVQKTLLAEGILTP</sequence>
<dbReference type="Proteomes" id="UP000177941">
    <property type="component" value="Unassembled WGS sequence"/>
</dbReference>
<dbReference type="SUPFAM" id="SSF55608">
    <property type="entry name" value="Homing endonucleases"/>
    <property type="match status" value="1"/>
</dbReference>
<comment type="caution">
    <text evidence="2">The sequence shown here is derived from an EMBL/GenBank/DDBJ whole genome shotgun (WGS) entry which is preliminary data.</text>
</comment>
<name>A0A1G1XBV3_9BACT</name>
<dbReference type="EMBL" id="MHHS01000012">
    <property type="protein sequence ID" value="OGY37316.1"/>
    <property type="molecule type" value="Genomic_DNA"/>
</dbReference>
<dbReference type="InterPro" id="IPR027434">
    <property type="entry name" value="Homing_endonucl"/>
</dbReference>
<dbReference type="Gene3D" id="3.10.28.10">
    <property type="entry name" value="Homing endonucleases"/>
    <property type="match status" value="1"/>
</dbReference>
<dbReference type="InterPro" id="IPR004860">
    <property type="entry name" value="LAGLIDADG_dom"/>
</dbReference>
<dbReference type="PANTHER" id="PTHR36181:SF4">
    <property type="entry name" value="LAGLIDADG ENDONUCLEASE"/>
    <property type="match status" value="1"/>
</dbReference>
<evidence type="ECO:0000313" key="3">
    <source>
        <dbReference type="Proteomes" id="UP000177941"/>
    </source>
</evidence>
<dbReference type="Pfam" id="PF00961">
    <property type="entry name" value="LAGLIDADG_1"/>
    <property type="match status" value="1"/>
</dbReference>